<dbReference type="InterPro" id="IPR052913">
    <property type="entry name" value="Glycopeptide_resist_protein"/>
</dbReference>
<evidence type="ECO:0000313" key="5">
    <source>
        <dbReference type="EMBL" id="KQC84950.1"/>
    </source>
</evidence>
<keyword evidence="1" id="KW-0732">Signal</keyword>
<feature type="transmembrane region" description="Helical" evidence="3">
    <location>
        <begin position="9"/>
        <end position="30"/>
    </location>
</feature>
<feature type="region of interest" description="Disordered" evidence="2">
    <location>
        <begin position="443"/>
        <end position="487"/>
    </location>
</feature>
<reference evidence="5 6" key="1">
    <citation type="submission" date="2015-10" db="EMBL/GenBank/DDBJ databases">
        <title>Butyribacter intestini gen. nov., sp. nov., a butyric acid-producing bacterium of the family Lachnospiraceae isolated from the human faeces.</title>
        <authorList>
            <person name="Zou Y."/>
            <person name="Xue W."/>
            <person name="Luo G."/>
            <person name="Lv M."/>
        </authorList>
    </citation>
    <scope>NUCLEOTIDE SEQUENCE [LARGE SCALE GENOMIC DNA]</scope>
    <source>
        <strain evidence="5 6">TF01-11</strain>
    </source>
</reference>
<evidence type="ECO:0000256" key="1">
    <source>
        <dbReference type="ARBA" id="ARBA00022729"/>
    </source>
</evidence>
<keyword evidence="6" id="KW-1185">Reference proteome</keyword>
<keyword evidence="3" id="KW-1133">Transmembrane helix</keyword>
<feature type="domain" description="G5" evidence="4">
    <location>
        <begin position="377"/>
        <end position="455"/>
    </location>
</feature>
<dbReference type="RefSeq" id="WP_055944251.1">
    <property type="nucleotide sequence ID" value="NZ_JAQDCV010000002.1"/>
</dbReference>
<dbReference type="PANTHER" id="PTHR35788">
    <property type="entry name" value="EXPORTED PROTEIN-RELATED"/>
    <property type="match status" value="1"/>
</dbReference>
<dbReference type="Proteomes" id="UP000050833">
    <property type="component" value="Unassembled WGS sequence"/>
</dbReference>
<evidence type="ECO:0000313" key="6">
    <source>
        <dbReference type="Proteomes" id="UP000050833"/>
    </source>
</evidence>
<dbReference type="PANTHER" id="PTHR35788:SF1">
    <property type="entry name" value="EXPORTED PROTEIN"/>
    <property type="match status" value="1"/>
</dbReference>
<dbReference type="AlphaFoldDB" id="A0AAW3JRF3"/>
<gene>
    <name evidence="5" type="ORF">APZ18_09540</name>
</gene>
<keyword evidence="3" id="KW-0812">Transmembrane</keyword>
<dbReference type="InterPro" id="IPR007391">
    <property type="entry name" value="Vancomycin_resist_VanW"/>
</dbReference>
<dbReference type="InterPro" id="IPR022029">
    <property type="entry name" value="YoaR-like_PG-bd"/>
</dbReference>
<evidence type="ECO:0000259" key="4">
    <source>
        <dbReference type="SMART" id="SM01208"/>
    </source>
</evidence>
<proteinExistence type="predicted"/>
<comment type="caution">
    <text evidence="5">The sequence shown here is derived from an EMBL/GenBank/DDBJ whole genome shotgun (WGS) entry which is preliminary data.</text>
</comment>
<dbReference type="Pfam" id="PF04294">
    <property type="entry name" value="VanW"/>
    <property type="match status" value="1"/>
</dbReference>
<sequence>MKKREKKLCIILSGMVVAAIIVAVLFIVMLKKTGGNTIIQGANINGVDIGGLTKVKAQKKIDKYIEELKNRQVIIKYGNAGKESKTTIDKLGFEVEDKDYVDKAYQIGKKGSIFKKFKEIVSCSKKDVTYKLKTNLNEDKLRKFIKLKSKIHNKKMKNSRLKMVKGKLKATKDCTGLKVNVDATVDRFSEKLNSDFNDKKLVLDAVVSIKKPKYTRKMYSKCTDLLGEYSTDYSSSTADRCSNVQTAAERINGTILKPGQTFSTVKVIKERTVENGYKAAPEYAGGKVVSGVGGGVCQVSTTLYNAVINAELEVVERSPHSMVVHYVNVSRDAAISGNYKDLKFKNNTKSLIYIAASAKGGVLSFKIFGEDTREKDRKITFESEIVEEKQPEGEVITVDATKPSGYREVTQSAHTGYNAKLWKIIYIKGVKKKRVLVNTSSYNAEPPHVTVGKQQEVKKEENTKIDKKQSEQKKTETKKNTEKKEED</sequence>
<protein>
    <recommendedName>
        <fullName evidence="4">G5 domain-containing protein</fullName>
    </recommendedName>
</protein>
<dbReference type="SMART" id="SM01208">
    <property type="entry name" value="G5"/>
    <property type="match status" value="1"/>
</dbReference>
<dbReference type="Pfam" id="PF12229">
    <property type="entry name" value="PG_binding_4"/>
    <property type="match status" value="1"/>
</dbReference>
<dbReference type="EMBL" id="LLKB01000005">
    <property type="protein sequence ID" value="KQC84950.1"/>
    <property type="molecule type" value="Genomic_DNA"/>
</dbReference>
<organism evidence="5 6">
    <name type="scientific">Butyribacter intestini</name>
    <dbReference type="NCBI Taxonomy" id="1703332"/>
    <lineage>
        <taxon>Bacteria</taxon>
        <taxon>Bacillati</taxon>
        <taxon>Bacillota</taxon>
        <taxon>Clostridia</taxon>
        <taxon>Lachnospirales</taxon>
        <taxon>Lachnospiraceae</taxon>
        <taxon>Butyribacter</taxon>
    </lineage>
</organism>
<dbReference type="InterPro" id="IPR011098">
    <property type="entry name" value="G5_dom"/>
</dbReference>
<name>A0AAW3JRF3_9FIRM</name>
<feature type="compositionally biased region" description="Basic and acidic residues" evidence="2">
    <location>
        <begin position="455"/>
        <end position="487"/>
    </location>
</feature>
<evidence type="ECO:0000256" key="3">
    <source>
        <dbReference type="SAM" id="Phobius"/>
    </source>
</evidence>
<evidence type="ECO:0000256" key="2">
    <source>
        <dbReference type="SAM" id="MobiDB-lite"/>
    </source>
</evidence>
<keyword evidence="3" id="KW-0472">Membrane</keyword>
<accession>A0AAW3JRF3</accession>